<feature type="region of interest" description="Disordered" evidence="1">
    <location>
        <begin position="226"/>
        <end position="302"/>
    </location>
</feature>
<feature type="region of interest" description="Disordered" evidence="1">
    <location>
        <begin position="132"/>
        <end position="165"/>
    </location>
</feature>
<evidence type="ECO:0000313" key="5">
    <source>
        <dbReference type="Proteomes" id="UP000199125"/>
    </source>
</evidence>
<dbReference type="Pfam" id="PF05036">
    <property type="entry name" value="SPOR"/>
    <property type="match status" value="1"/>
</dbReference>
<evidence type="ECO:0000259" key="3">
    <source>
        <dbReference type="PROSITE" id="PS51724"/>
    </source>
</evidence>
<dbReference type="GO" id="GO:0042834">
    <property type="term" value="F:peptidoglycan binding"/>
    <property type="evidence" value="ECO:0007669"/>
    <property type="project" value="InterPro"/>
</dbReference>
<feature type="compositionally biased region" description="Low complexity" evidence="1">
    <location>
        <begin position="226"/>
        <end position="245"/>
    </location>
</feature>
<accession>A0A1H6LEE2</accession>
<evidence type="ECO:0000313" key="4">
    <source>
        <dbReference type="EMBL" id="SEH86842.1"/>
    </source>
</evidence>
<feature type="signal peptide" evidence="2">
    <location>
        <begin position="1"/>
        <end position="22"/>
    </location>
</feature>
<dbReference type="Proteomes" id="UP000199125">
    <property type="component" value="Unassembled WGS sequence"/>
</dbReference>
<feature type="region of interest" description="Disordered" evidence="1">
    <location>
        <begin position="22"/>
        <end position="52"/>
    </location>
</feature>
<sequence length="380" mass="38989">MWLRVVALLFIMVFALGLPAQAGETGPRRADGPPADPRDSHRPAEEPPSDFSGLQYIDSAGCVFLRTEAGWRARLARDGAPICGLPPTLALRPGRETSPEPEPRAVQIERILTETIITNMQAGELADPAPAKLAGAPRAFGPQTPDKGESSALGSADPDPLPDPLNVGRMLAHAPALRRQLVGAGRAEALCELVGGGDPLGLCGKAEGGLTPDLPLLSAHAPARAPIASADPAPTGTAPPDIAADLPGSVQEPRLKAATQPVAPPAAVRTTETSRPKAAVPSPAAAQPGAPGSSPETGGAGPLLIPAGARYLEVGVFTDPDQAQATAASLVAMGLPVVRTKPRDDAGLAIMVGPLEGREAIVRMADRLRKAGFTRLVARR</sequence>
<feature type="chain" id="PRO_5011451224" evidence="2">
    <location>
        <begin position="23"/>
        <end position="380"/>
    </location>
</feature>
<dbReference type="STRING" id="65735.SAMN04488075_1524"/>
<feature type="domain" description="SPOR" evidence="3">
    <location>
        <begin position="304"/>
        <end position="380"/>
    </location>
</feature>
<evidence type="ECO:0000256" key="1">
    <source>
        <dbReference type="SAM" id="MobiDB-lite"/>
    </source>
</evidence>
<dbReference type="InterPro" id="IPR036680">
    <property type="entry name" value="SPOR-like_sf"/>
</dbReference>
<keyword evidence="2" id="KW-0732">Signal</keyword>
<reference evidence="5" key="1">
    <citation type="submission" date="2016-10" db="EMBL/GenBank/DDBJ databases">
        <authorList>
            <person name="Varghese N."/>
            <person name="Submissions S."/>
        </authorList>
    </citation>
    <scope>NUCLEOTIDE SEQUENCE [LARGE SCALE GENOMIC DNA]</scope>
    <source>
        <strain evidence="5">DSM 11593</strain>
    </source>
</reference>
<feature type="compositionally biased region" description="Basic and acidic residues" evidence="1">
    <location>
        <begin position="26"/>
        <end position="45"/>
    </location>
</feature>
<organism evidence="4 5">
    <name type="scientific">Paracoccus alkenifer</name>
    <dbReference type="NCBI Taxonomy" id="65735"/>
    <lineage>
        <taxon>Bacteria</taxon>
        <taxon>Pseudomonadati</taxon>
        <taxon>Pseudomonadota</taxon>
        <taxon>Alphaproteobacteria</taxon>
        <taxon>Rhodobacterales</taxon>
        <taxon>Paracoccaceae</taxon>
        <taxon>Paracoccus</taxon>
    </lineage>
</organism>
<feature type="compositionally biased region" description="Low complexity" evidence="1">
    <location>
        <begin position="257"/>
        <end position="295"/>
    </location>
</feature>
<dbReference type="EMBL" id="FNXG01000002">
    <property type="protein sequence ID" value="SEH86842.1"/>
    <property type="molecule type" value="Genomic_DNA"/>
</dbReference>
<dbReference type="PROSITE" id="PS51724">
    <property type="entry name" value="SPOR"/>
    <property type="match status" value="1"/>
</dbReference>
<protein>
    <submittedName>
        <fullName evidence="4">Sporulation related domain-containing protein</fullName>
    </submittedName>
</protein>
<gene>
    <name evidence="4" type="ORF">SAMN04488075_1524</name>
</gene>
<keyword evidence="5" id="KW-1185">Reference proteome</keyword>
<dbReference type="Gene3D" id="3.30.70.1070">
    <property type="entry name" value="Sporulation related repeat"/>
    <property type="match status" value="1"/>
</dbReference>
<name>A0A1H6LEE2_9RHOB</name>
<dbReference type="OrthoDB" id="7843142at2"/>
<dbReference type="RefSeq" id="WP_090846939.1">
    <property type="nucleotide sequence ID" value="NZ_FNXG01000002.1"/>
</dbReference>
<dbReference type="InterPro" id="IPR007730">
    <property type="entry name" value="SPOR-like_dom"/>
</dbReference>
<evidence type="ECO:0000256" key="2">
    <source>
        <dbReference type="SAM" id="SignalP"/>
    </source>
</evidence>
<dbReference type="SUPFAM" id="SSF110997">
    <property type="entry name" value="Sporulation related repeat"/>
    <property type="match status" value="1"/>
</dbReference>
<proteinExistence type="predicted"/>
<dbReference type="AlphaFoldDB" id="A0A1H6LEE2"/>